<feature type="transmembrane region" description="Helical" evidence="1">
    <location>
        <begin position="12"/>
        <end position="29"/>
    </location>
</feature>
<gene>
    <name evidence="2" type="ORF">A11S_1518</name>
</gene>
<evidence type="ECO:0000256" key="1">
    <source>
        <dbReference type="SAM" id="Phobius"/>
    </source>
</evidence>
<dbReference type="STRING" id="349215.A11S_1518"/>
<dbReference type="EMBL" id="CP003538">
    <property type="protein sequence ID" value="AGH98324.1"/>
    <property type="molecule type" value="Genomic_DNA"/>
</dbReference>
<keyword evidence="1" id="KW-0472">Membrane</keyword>
<dbReference type="Proteomes" id="UP000011932">
    <property type="component" value="Chromosome"/>
</dbReference>
<name>M4VYQ8_9BACT</name>
<keyword evidence="1" id="KW-1133">Transmembrane helix</keyword>
<keyword evidence="1" id="KW-0812">Transmembrane</keyword>
<protein>
    <submittedName>
        <fullName evidence="2">Uncharacterized protein</fullName>
    </submittedName>
</protein>
<dbReference type="HOGENOM" id="CLU_3137644_0_0_5"/>
<evidence type="ECO:0000313" key="2">
    <source>
        <dbReference type="EMBL" id="AGH98324.1"/>
    </source>
</evidence>
<dbReference type="KEGG" id="man:A11S_1518"/>
<reference evidence="2 3" key="1">
    <citation type="journal article" date="2013" name="ISME J.">
        <title>By their genes ye shall know them: genomic signatures of predatory bacteria.</title>
        <authorList>
            <person name="Pasternak Z."/>
            <person name="Pietrokovski S."/>
            <person name="Rotem O."/>
            <person name="Gophna U."/>
            <person name="Lurie-Weinberger M.N."/>
            <person name="Jurkevitch E."/>
        </authorList>
    </citation>
    <scope>NUCLEOTIDE SEQUENCE [LARGE SCALE GENOMIC DNA]</scope>
    <source>
        <strain evidence="2">EPB</strain>
    </source>
</reference>
<evidence type="ECO:0000313" key="3">
    <source>
        <dbReference type="Proteomes" id="UP000011932"/>
    </source>
</evidence>
<dbReference type="AlphaFoldDB" id="M4VYQ8"/>
<organism evidence="2 3">
    <name type="scientific">Micavibrio aeruginosavorus EPB</name>
    <dbReference type="NCBI Taxonomy" id="349215"/>
    <lineage>
        <taxon>Bacteria</taxon>
        <taxon>Pseudomonadati</taxon>
        <taxon>Bdellovibrionota</taxon>
        <taxon>Bdellovibrionia</taxon>
        <taxon>Bdellovibrionales</taxon>
        <taxon>Pseudobdellovibrionaceae</taxon>
        <taxon>Micavibrio</taxon>
    </lineage>
</organism>
<accession>M4VYQ8</accession>
<proteinExistence type="predicted"/>
<sequence>MRDDVREKDVVIAVSCLFIFIVIMKHRLWHAEPGGTRNYNPLKINPLPA</sequence>